<comment type="catalytic activity">
    <reaction evidence="12 13">
        <text>tRNA(Thr) + L-threonine + ATP = L-threonyl-tRNA(Thr) + AMP + diphosphate + H(+)</text>
        <dbReference type="Rhea" id="RHEA:24624"/>
        <dbReference type="Rhea" id="RHEA-COMP:9670"/>
        <dbReference type="Rhea" id="RHEA-COMP:9704"/>
        <dbReference type="ChEBI" id="CHEBI:15378"/>
        <dbReference type="ChEBI" id="CHEBI:30616"/>
        <dbReference type="ChEBI" id="CHEBI:33019"/>
        <dbReference type="ChEBI" id="CHEBI:57926"/>
        <dbReference type="ChEBI" id="CHEBI:78442"/>
        <dbReference type="ChEBI" id="CHEBI:78534"/>
        <dbReference type="ChEBI" id="CHEBI:456215"/>
        <dbReference type="EC" id="6.1.1.3"/>
    </reaction>
</comment>
<evidence type="ECO:0000313" key="16">
    <source>
        <dbReference type="EMBL" id="RMI88727.1"/>
    </source>
</evidence>
<dbReference type="InterPro" id="IPR006195">
    <property type="entry name" value="aa-tRNA-synth_II"/>
</dbReference>
<dbReference type="CDD" id="cd01667">
    <property type="entry name" value="TGS_ThrRS"/>
    <property type="match status" value="1"/>
</dbReference>
<comment type="subunit">
    <text evidence="13">Homodimer.</text>
</comment>
<dbReference type="InterPro" id="IPR002314">
    <property type="entry name" value="aa-tRNA-synt_IIb"/>
</dbReference>
<dbReference type="OrthoDB" id="9802304at2"/>
<dbReference type="InterPro" id="IPR002320">
    <property type="entry name" value="Thr-tRNA-ligase_IIa"/>
</dbReference>
<dbReference type="RefSeq" id="WP_122225454.1">
    <property type="nucleotide sequence ID" value="NZ_CP103788.1"/>
</dbReference>
<evidence type="ECO:0000256" key="4">
    <source>
        <dbReference type="ARBA" id="ARBA00022598"/>
    </source>
</evidence>
<keyword evidence="11 13" id="KW-0030">Aminoacyl-tRNA synthetase</keyword>
<keyword evidence="9 13" id="KW-0694">RNA-binding</keyword>
<dbReference type="GO" id="GO:0005524">
    <property type="term" value="F:ATP binding"/>
    <property type="evidence" value="ECO:0007669"/>
    <property type="project" value="UniProtKB-UniRule"/>
</dbReference>
<keyword evidence="5 13" id="KW-0479">Metal-binding</keyword>
<dbReference type="PROSITE" id="PS50862">
    <property type="entry name" value="AA_TRNA_LIGASE_II"/>
    <property type="match status" value="1"/>
</dbReference>
<dbReference type="Pfam" id="PF00587">
    <property type="entry name" value="tRNA-synt_2b"/>
    <property type="match status" value="1"/>
</dbReference>
<feature type="binding site" evidence="13">
    <location>
        <position position="515"/>
    </location>
    <ligand>
        <name>Zn(2+)</name>
        <dbReference type="ChEBI" id="CHEBI:29105"/>
        <note>catalytic</note>
    </ligand>
</feature>
<comment type="similarity">
    <text evidence="1 13">Belongs to the class-II aminoacyl-tRNA synthetase family.</text>
</comment>
<evidence type="ECO:0000313" key="17">
    <source>
        <dbReference type="Proteomes" id="UP000283896"/>
    </source>
</evidence>
<dbReference type="EMBL" id="MPBG01000004">
    <property type="protein sequence ID" value="RMI88727.1"/>
    <property type="molecule type" value="Genomic_DNA"/>
</dbReference>
<dbReference type="SUPFAM" id="SSF55186">
    <property type="entry name" value="ThrRS/AlaRS common domain"/>
    <property type="match status" value="1"/>
</dbReference>
<dbReference type="PANTHER" id="PTHR11451:SF56">
    <property type="entry name" value="THREONINE--TRNA LIGASE 1"/>
    <property type="match status" value="1"/>
</dbReference>
<sequence length="641" mass="75080">MIKINVLNNQIHLFPKKITPLSIWKEFLAVTLKKPVAALFNQKLIELNFPLTQDGELEILTEENRKSLDVLNHSTAHLMAQAIKRLYPQALLTIGPAIKEGFYYDIDFQKHDISKNDFAAIEKMMKQISLENHPIIREEVSYQKAKEIFANNPYKIVLLEKHKEEVISIYRQGEFFDLCRGGHLLKTSLMKHFKLLKISGSYFQSNAKNQTLTRIYGTSFFQKQALIDHLQLLEERKQRDHKRLNKELDLFMFSKEVGLGLPFLLPKGATLRRIVERYIVDKELSYEYHHVYTPIMTNTELYRISGHLEHYAENMFPVMRLESGEQLVLRPMNCPHHMIIYKKTPRSYKELPFRIAELGMMHRFEKSGAVSGLQRVREMTLNDAHIFVTPDQIKVEMKKIINLIIEVYRDFGIKNYEFRLSYRDSKDKEKYFPDDDMWKNAEHILKTTVEELNLPFKEAIGEAAFYGPKLDVQVLTALGNEETLSTIQLDFLLPQKFDLTYIDTNNKHLRPVVIHRAIVSTMERFLAHLIEETKGIFPLWLAPLQVLLIPVSSVLHLEFTQKIKEFLLLHGLRSEINTKDTTLGYKIREAQKLKIPYQVVIGDNEITKNTITFRQYGKTQQIEMNPRDFVAFLNEQINQKK</sequence>
<dbReference type="InterPro" id="IPR033728">
    <property type="entry name" value="ThrRS_core"/>
</dbReference>
<comment type="caution">
    <text evidence="16">The sequence shown here is derived from an EMBL/GenBank/DDBJ whole genome shotgun (WGS) entry which is preliminary data.</text>
</comment>
<dbReference type="EC" id="6.1.1.3" evidence="13"/>
<dbReference type="FunFam" id="3.30.980.10:FF:000005">
    <property type="entry name" value="Threonyl-tRNA synthetase, mitochondrial"/>
    <property type="match status" value="1"/>
</dbReference>
<accession>A0A421NXG8</accession>
<comment type="cofactor">
    <cofactor evidence="13">
        <name>Zn(2+)</name>
        <dbReference type="ChEBI" id="CHEBI:29105"/>
    </cofactor>
    <text evidence="13">Binds 1 zinc ion per subunit.</text>
</comment>
<evidence type="ECO:0000256" key="8">
    <source>
        <dbReference type="ARBA" id="ARBA00022840"/>
    </source>
</evidence>
<dbReference type="NCBIfam" id="TIGR00418">
    <property type="entry name" value="thrS"/>
    <property type="match status" value="1"/>
</dbReference>
<keyword evidence="17" id="KW-1185">Reference proteome</keyword>
<dbReference type="InterPro" id="IPR047246">
    <property type="entry name" value="ThrRS_anticodon"/>
</dbReference>
<dbReference type="CDD" id="cd00771">
    <property type="entry name" value="ThrRS_core"/>
    <property type="match status" value="1"/>
</dbReference>
<dbReference type="Pfam" id="PF03129">
    <property type="entry name" value="HGTP_anticodon"/>
    <property type="match status" value="1"/>
</dbReference>
<dbReference type="AlphaFoldDB" id="A0A421NXG8"/>
<dbReference type="Pfam" id="PF07973">
    <property type="entry name" value="tRNA_SAD"/>
    <property type="match status" value="1"/>
</dbReference>
<evidence type="ECO:0000256" key="7">
    <source>
        <dbReference type="ARBA" id="ARBA00022833"/>
    </source>
</evidence>
<dbReference type="STRING" id="69896.S284_02040"/>
<dbReference type="InterPro" id="IPR036621">
    <property type="entry name" value="Anticodon-bd_dom_sf"/>
</dbReference>
<organism evidence="16 17">
    <name type="scientific">Candidatus Phytoplasma solani</name>
    <dbReference type="NCBI Taxonomy" id="69896"/>
    <lineage>
        <taxon>Bacteria</taxon>
        <taxon>Bacillati</taxon>
        <taxon>Mycoplasmatota</taxon>
        <taxon>Mollicutes</taxon>
        <taxon>Acholeplasmatales</taxon>
        <taxon>Acholeplasmataceae</taxon>
        <taxon>Candidatus Phytoplasma</taxon>
        <taxon>16SrXII (Stolbur group)</taxon>
    </lineage>
</organism>
<dbReference type="SUPFAM" id="SSF55681">
    <property type="entry name" value="Class II aaRS and biotin synthetases"/>
    <property type="match status" value="1"/>
</dbReference>
<keyword evidence="8 13" id="KW-0067">ATP-binding</keyword>
<dbReference type="FunFam" id="3.30.930.10:FF:000002">
    <property type="entry name" value="Threonine--tRNA ligase"/>
    <property type="match status" value="1"/>
</dbReference>
<keyword evidence="4 13" id="KW-0436">Ligase</keyword>
<dbReference type="Gene3D" id="3.40.50.800">
    <property type="entry name" value="Anticodon-binding domain"/>
    <property type="match status" value="1"/>
</dbReference>
<feature type="domain" description="Aminoacyl-transfer RNA synthetases class-II family profile" evidence="14">
    <location>
        <begin position="271"/>
        <end position="538"/>
    </location>
</feature>
<keyword evidence="10 13" id="KW-0648">Protein biosynthesis</keyword>
<dbReference type="PRINTS" id="PR01047">
    <property type="entry name" value="TRNASYNTHTHR"/>
</dbReference>
<evidence type="ECO:0000256" key="13">
    <source>
        <dbReference type="HAMAP-Rule" id="MF_00184"/>
    </source>
</evidence>
<protein>
    <recommendedName>
        <fullName evidence="13">Threonine--tRNA ligase</fullName>
        <ecNumber evidence="13">6.1.1.3</ecNumber>
    </recommendedName>
    <alternativeName>
        <fullName evidence="13">Threonyl-tRNA synthetase</fullName>
        <shortName evidence="13">ThrRS</shortName>
    </alternativeName>
</protein>
<dbReference type="HAMAP" id="MF_00184">
    <property type="entry name" value="Thr_tRNA_synth"/>
    <property type="match status" value="1"/>
</dbReference>
<comment type="subcellular location">
    <subcellularLocation>
        <location evidence="13">Cytoplasm</location>
    </subcellularLocation>
</comment>
<keyword evidence="6 13" id="KW-0547">Nucleotide-binding</keyword>
<dbReference type="GO" id="GO:0004829">
    <property type="term" value="F:threonine-tRNA ligase activity"/>
    <property type="evidence" value="ECO:0007669"/>
    <property type="project" value="UniProtKB-UniRule"/>
</dbReference>
<dbReference type="Gene3D" id="3.30.930.10">
    <property type="entry name" value="Bira Bifunctional Protein, Domain 2"/>
    <property type="match status" value="1"/>
</dbReference>
<keyword evidence="7 13" id="KW-0862">Zinc</keyword>
<evidence type="ECO:0000259" key="14">
    <source>
        <dbReference type="PROSITE" id="PS50862"/>
    </source>
</evidence>
<dbReference type="InterPro" id="IPR004095">
    <property type="entry name" value="TGS"/>
</dbReference>
<evidence type="ECO:0000256" key="6">
    <source>
        <dbReference type="ARBA" id="ARBA00022741"/>
    </source>
</evidence>
<keyword evidence="3 13" id="KW-0820">tRNA-binding</keyword>
<evidence type="ECO:0000259" key="15">
    <source>
        <dbReference type="PROSITE" id="PS51880"/>
    </source>
</evidence>
<evidence type="ECO:0000256" key="9">
    <source>
        <dbReference type="ARBA" id="ARBA00022884"/>
    </source>
</evidence>
<evidence type="ECO:0000256" key="10">
    <source>
        <dbReference type="ARBA" id="ARBA00022917"/>
    </source>
</evidence>
<dbReference type="GO" id="GO:0005737">
    <property type="term" value="C:cytoplasm"/>
    <property type="evidence" value="ECO:0007669"/>
    <property type="project" value="UniProtKB-SubCell"/>
</dbReference>
<dbReference type="Proteomes" id="UP000283896">
    <property type="component" value="Unassembled WGS sequence"/>
</dbReference>
<dbReference type="PANTHER" id="PTHR11451">
    <property type="entry name" value="THREONINE-TRNA LIGASE"/>
    <property type="match status" value="1"/>
</dbReference>
<dbReference type="PROSITE" id="PS51880">
    <property type="entry name" value="TGS"/>
    <property type="match status" value="1"/>
</dbReference>
<feature type="binding site" evidence="13">
    <location>
        <position position="385"/>
    </location>
    <ligand>
        <name>Zn(2+)</name>
        <dbReference type="ChEBI" id="CHEBI:29105"/>
        <note>catalytic</note>
    </ligand>
</feature>
<dbReference type="InterPro" id="IPR012675">
    <property type="entry name" value="Beta-grasp_dom_sf"/>
</dbReference>
<reference evidence="17" key="1">
    <citation type="submission" date="2016-11" db="EMBL/GenBank/DDBJ databases">
        <title>Genome sequence of Candidatus Phytoplasma solani strain SA-1.</title>
        <authorList>
            <person name="Haryono M."/>
            <person name="Samarzija I."/>
            <person name="Seruga Music M."/>
            <person name="Hogenhout S."/>
            <person name="Kuo C.-H."/>
        </authorList>
    </citation>
    <scope>NUCLEOTIDE SEQUENCE [LARGE SCALE GENOMIC DNA]</scope>
    <source>
        <strain evidence="17">SA-1</strain>
    </source>
</reference>
<evidence type="ECO:0000256" key="1">
    <source>
        <dbReference type="ARBA" id="ARBA00008226"/>
    </source>
</evidence>
<dbReference type="InterPro" id="IPR018163">
    <property type="entry name" value="Thr/Ala-tRNA-synth_IIc_edit"/>
</dbReference>
<evidence type="ECO:0000256" key="11">
    <source>
        <dbReference type="ARBA" id="ARBA00023146"/>
    </source>
</evidence>
<dbReference type="FunFam" id="3.30.54.20:FF:000002">
    <property type="entry name" value="Threonine--tRNA ligase"/>
    <property type="match status" value="1"/>
</dbReference>
<dbReference type="GO" id="GO:0000049">
    <property type="term" value="F:tRNA binding"/>
    <property type="evidence" value="ECO:0007669"/>
    <property type="project" value="UniProtKB-KW"/>
</dbReference>
<evidence type="ECO:0000256" key="3">
    <source>
        <dbReference type="ARBA" id="ARBA00022555"/>
    </source>
</evidence>
<feature type="binding site" evidence="13">
    <location>
        <position position="334"/>
    </location>
    <ligand>
        <name>Zn(2+)</name>
        <dbReference type="ChEBI" id="CHEBI:29105"/>
        <note>catalytic</note>
    </ligand>
</feature>
<dbReference type="Gene3D" id="3.30.980.10">
    <property type="entry name" value="Threonyl-trna Synthetase, Chain A, domain 2"/>
    <property type="match status" value="1"/>
</dbReference>
<dbReference type="SMART" id="SM00863">
    <property type="entry name" value="tRNA_SAD"/>
    <property type="match status" value="1"/>
</dbReference>
<evidence type="ECO:0000256" key="5">
    <source>
        <dbReference type="ARBA" id="ARBA00022723"/>
    </source>
</evidence>
<proteinExistence type="inferred from homology"/>
<evidence type="ECO:0000256" key="2">
    <source>
        <dbReference type="ARBA" id="ARBA00022490"/>
    </source>
</evidence>
<dbReference type="InterPro" id="IPR004154">
    <property type="entry name" value="Anticodon-bd"/>
</dbReference>
<dbReference type="SUPFAM" id="SSF52954">
    <property type="entry name" value="Class II aaRS ABD-related"/>
    <property type="match status" value="1"/>
</dbReference>
<dbReference type="InterPro" id="IPR012947">
    <property type="entry name" value="tRNA_SAD"/>
</dbReference>
<feature type="domain" description="TGS" evidence="15">
    <location>
        <begin position="1"/>
        <end position="61"/>
    </location>
</feature>
<dbReference type="GO" id="GO:0006435">
    <property type="term" value="P:threonyl-tRNA aminoacylation"/>
    <property type="evidence" value="ECO:0007669"/>
    <property type="project" value="UniProtKB-UniRule"/>
</dbReference>
<gene>
    <name evidence="13 16" type="primary">thrS</name>
    <name evidence="16" type="ORF">PSSA1_v1c3230</name>
</gene>
<name>A0A421NXG8_9MOLU</name>
<dbReference type="Gene3D" id="3.10.20.30">
    <property type="match status" value="1"/>
</dbReference>
<comment type="caution">
    <text evidence="13">Lacks conserved residue(s) required for the propagation of feature annotation.</text>
</comment>
<dbReference type="Gene3D" id="3.30.54.20">
    <property type="match status" value="1"/>
</dbReference>
<keyword evidence="2 13" id="KW-0963">Cytoplasm</keyword>
<evidence type="ECO:0000256" key="12">
    <source>
        <dbReference type="ARBA" id="ARBA00049515"/>
    </source>
</evidence>
<dbReference type="CDD" id="cd00860">
    <property type="entry name" value="ThrRS_anticodon"/>
    <property type="match status" value="1"/>
</dbReference>
<dbReference type="InterPro" id="IPR045864">
    <property type="entry name" value="aa-tRNA-synth_II/BPL/LPL"/>
</dbReference>
<dbReference type="GO" id="GO:0046872">
    <property type="term" value="F:metal ion binding"/>
    <property type="evidence" value="ECO:0007669"/>
    <property type="project" value="UniProtKB-KW"/>
</dbReference>